<dbReference type="Proteomes" id="UP001642483">
    <property type="component" value="Unassembled WGS sequence"/>
</dbReference>
<dbReference type="InterPro" id="IPR059179">
    <property type="entry name" value="MLKL-like_MCAfunc"/>
</dbReference>
<dbReference type="Gene3D" id="1.10.510.10">
    <property type="entry name" value="Transferase(Phosphotransferase) domain 1"/>
    <property type="match status" value="1"/>
</dbReference>
<dbReference type="PANTHER" id="PTHR44329:SF298">
    <property type="entry name" value="MIXED LINEAGE KINASE DOMAIN-LIKE PROTEIN"/>
    <property type="match status" value="1"/>
</dbReference>
<feature type="domain" description="Protein kinase" evidence="3">
    <location>
        <begin position="171"/>
        <end position="424"/>
    </location>
</feature>
<evidence type="ECO:0000256" key="1">
    <source>
        <dbReference type="ARBA" id="ARBA00022741"/>
    </source>
</evidence>
<dbReference type="Gene3D" id="1.20.930.20">
    <property type="entry name" value="Adaptor protein Cbl, N-terminal domain"/>
    <property type="match status" value="1"/>
</dbReference>
<evidence type="ECO:0000313" key="5">
    <source>
        <dbReference type="Proteomes" id="UP001642483"/>
    </source>
</evidence>
<dbReference type="InterPro" id="IPR011009">
    <property type="entry name" value="Kinase-like_dom_sf"/>
</dbReference>
<protein>
    <recommendedName>
        <fullName evidence="3">Protein kinase domain-containing protein</fullName>
    </recommendedName>
</protein>
<reference evidence="4 5" key="1">
    <citation type="submission" date="2024-02" db="EMBL/GenBank/DDBJ databases">
        <authorList>
            <person name="Daric V."/>
            <person name="Darras S."/>
        </authorList>
    </citation>
    <scope>NUCLEOTIDE SEQUENCE [LARGE SCALE GENOMIC DNA]</scope>
</reference>
<accession>A0ABP0FD26</accession>
<dbReference type="SUPFAM" id="SSF56112">
    <property type="entry name" value="Protein kinase-like (PK-like)"/>
    <property type="match status" value="1"/>
</dbReference>
<gene>
    <name evidence="4" type="ORF">CVLEPA_LOCUS6195</name>
</gene>
<dbReference type="InterPro" id="IPR000719">
    <property type="entry name" value="Prot_kinase_dom"/>
</dbReference>
<dbReference type="PROSITE" id="PS50011">
    <property type="entry name" value="PROTEIN_KINASE_DOM"/>
    <property type="match status" value="1"/>
</dbReference>
<sequence length="424" mass="48359">MALEIVECVIKVSLKIYATVDEVQANKKRCQRLADRVRCLVSPLNELLRKSGNGVVYKEALIDLVRALEEARQFLSSFTKGKSVLRKVQDVCYAKRVKEHFEDLNDRLNTLVPALTFGLQVECRKSVQNAFSVATRAAEDIKDESEDLQDIQQMVNRLGMPSFQCIRGSELREKRQLSEGPMYTLYTANYRMSSVVIKKPKFGFTKARQEKFFTDAKNMLQFNSENIVRVYGISVDTLNSYLVITEYMQLGSLRKVLRSERKIPESIVFRMAIQSARGLYFIHCSDVVHKNVSTSKYFVNEDLHVKISGFEFSGTESSVFSGQPNNQICCIPPEFSVKNSSYTQKTDIFNFGLVLCEILTHSVSQWEHATDVLSTSCPEKVHIPQKIPPQRLDFKLVADCLQAEPFLRPQMEDVIRVLASCINK</sequence>
<organism evidence="4 5">
    <name type="scientific">Clavelina lepadiformis</name>
    <name type="common">Light-bulb sea squirt</name>
    <name type="synonym">Ascidia lepadiformis</name>
    <dbReference type="NCBI Taxonomy" id="159417"/>
    <lineage>
        <taxon>Eukaryota</taxon>
        <taxon>Metazoa</taxon>
        <taxon>Chordata</taxon>
        <taxon>Tunicata</taxon>
        <taxon>Ascidiacea</taxon>
        <taxon>Aplousobranchia</taxon>
        <taxon>Clavelinidae</taxon>
        <taxon>Clavelina</taxon>
    </lineage>
</organism>
<evidence type="ECO:0000259" key="3">
    <source>
        <dbReference type="PROSITE" id="PS50011"/>
    </source>
</evidence>
<dbReference type="InterPro" id="IPR036537">
    <property type="entry name" value="Adaptor_Cbl_N_dom_sf"/>
</dbReference>
<dbReference type="Gene3D" id="3.30.200.20">
    <property type="entry name" value="Phosphorylase Kinase, domain 1"/>
    <property type="match status" value="1"/>
</dbReference>
<comment type="caution">
    <text evidence="4">The sequence shown here is derived from an EMBL/GenBank/DDBJ whole genome shotgun (WGS) entry which is preliminary data.</text>
</comment>
<dbReference type="Pfam" id="PF07714">
    <property type="entry name" value="PK_Tyr_Ser-Thr"/>
    <property type="match status" value="1"/>
</dbReference>
<dbReference type="EMBL" id="CAWYQH010000035">
    <property type="protein sequence ID" value="CAK8676753.1"/>
    <property type="molecule type" value="Genomic_DNA"/>
</dbReference>
<dbReference type="Pfam" id="PF22215">
    <property type="entry name" value="MLKL_N"/>
    <property type="match status" value="1"/>
</dbReference>
<name>A0ABP0FD26_CLALP</name>
<keyword evidence="1" id="KW-0547">Nucleotide-binding</keyword>
<dbReference type="PANTHER" id="PTHR44329">
    <property type="entry name" value="SERINE/THREONINE-PROTEIN KINASE TNNI3K-RELATED"/>
    <property type="match status" value="1"/>
</dbReference>
<dbReference type="CDD" id="cd21037">
    <property type="entry name" value="MLKL_NTD"/>
    <property type="match status" value="1"/>
</dbReference>
<proteinExistence type="predicted"/>
<dbReference type="InterPro" id="IPR001245">
    <property type="entry name" value="Ser-Thr/Tyr_kinase_cat_dom"/>
</dbReference>
<dbReference type="InterPro" id="IPR051681">
    <property type="entry name" value="Ser/Thr_Kinases-Pseudokinases"/>
</dbReference>
<keyword evidence="5" id="KW-1185">Reference proteome</keyword>
<keyword evidence="2" id="KW-0067">ATP-binding</keyword>
<dbReference type="InterPro" id="IPR054000">
    <property type="entry name" value="MLKL_N"/>
</dbReference>
<evidence type="ECO:0000313" key="4">
    <source>
        <dbReference type="EMBL" id="CAK8676753.1"/>
    </source>
</evidence>
<evidence type="ECO:0000256" key="2">
    <source>
        <dbReference type="ARBA" id="ARBA00022840"/>
    </source>
</evidence>